<dbReference type="Proteomes" id="UP000230423">
    <property type="component" value="Unassembled WGS sequence"/>
</dbReference>
<dbReference type="PANTHER" id="PTHR21174:SF0">
    <property type="entry name" value="HD PHOSPHOHYDROLASE FAMILY PROTEIN-RELATED"/>
    <property type="match status" value="1"/>
</dbReference>
<dbReference type="EMBL" id="KZ345042">
    <property type="protein sequence ID" value="PIO76581.1"/>
    <property type="molecule type" value="Genomic_DNA"/>
</dbReference>
<protein>
    <submittedName>
        <fullName evidence="1">Uncharacterized protein</fullName>
    </submittedName>
</protein>
<dbReference type="InterPro" id="IPR009218">
    <property type="entry name" value="HD_phosphohydro"/>
</dbReference>
<reference evidence="1 2" key="1">
    <citation type="submission" date="2015-09" db="EMBL/GenBank/DDBJ databases">
        <title>Draft genome of the parasitic nematode Teladorsagia circumcincta isolate WARC Sus (inbred).</title>
        <authorList>
            <person name="Mitreva M."/>
        </authorList>
    </citation>
    <scope>NUCLEOTIDE SEQUENCE [LARGE SCALE GENOMIC DNA]</scope>
    <source>
        <strain evidence="1 2">S</strain>
    </source>
</reference>
<sequence length="249" mass="28993">MERELASRWRDLTSFLCESTREKWWKTIIEAYRPRPFRAIYDPIASDNAEKSAQLLHQFAQDTTLDSENYVADLVVASGSYSTDAHLTEGVSGDEDVHYLIDFDMAFLGDSEEQFAEHEKAQRKEYSHMSDDEYRKQREKVLRFFLQIPNIYATKELRADLEARARENIAREIKLLESERMGFSDAEVIEAPRRKIHRKLRTKQPTPPLCGISQVADHKIFGQLFSSNLNPMNFAIWGFLQLKVSSEQH</sequence>
<dbReference type="PANTHER" id="PTHR21174">
    <property type="match status" value="1"/>
</dbReference>
<dbReference type="AlphaFoldDB" id="A0A2G9V254"/>
<name>A0A2G9V254_TELCI</name>
<keyword evidence="2" id="KW-1185">Reference proteome</keyword>
<proteinExistence type="predicted"/>
<feature type="non-terminal residue" evidence="1">
    <location>
        <position position="1"/>
    </location>
</feature>
<gene>
    <name evidence="1" type="ORF">TELCIR_01365</name>
</gene>
<evidence type="ECO:0000313" key="2">
    <source>
        <dbReference type="Proteomes" id="UP000230423"/>
    </source>
</evidence>
<dbReference type="OrthoDB" id="330671at2759"/>
<evidence type="ECO:0000313" key="1">
    <source>
        <dbReference type="EMBL" id="PIO76581.1"/>
    </source>
</evidence>
<organism evidence="1 2">
    <name type="scientific">Teladorsagia circumcincta</name>
    <name type="common">Brown stomach worm</name>
    <name type="synonym">Ostertagia circumcincta</name>
    <dbReference type="NCBI Taxonomy" id="45464"/>
    <lineage>
        <taxon>Eukaryota</taxon>
        <taxon>Metazoa</taxon>
        <taxon>Ecdysozoa</taxon>
        <taxon>Nematoda</taxon>
        <taxon>Chromadorea</taxon>
        <taxon>Rhabditida</taxon>
        <taxon>Rhabditina</taxon>
        <taxon>Rhabditomorpha</taxon>
        <taxon>Strongyloidea</taxon>
        <taxon>Trichostrongylidae</taxon>
        <taxon>Teladorsagia</taxon>
    </lineage>
</organism>
<accession>A0A2G9V254</accession>